<dbReference type="PANTHER" id="PTHR43172">
    <property type="entry name" value="ADENYLOSUCCINATE LYASE"/>
    <property type="match status" value="1"/>
</dbReference>
<name>A0AAX3EP75_PAEUR</name>
<dbReference type="SUPFAM" id="SSF48557">
    <property type="entry name" value="L-aspartase-like"/>
    <property type="match status" value="1"/>
</dbReference>
<dbReference type="SMART" id="SM00998">
    <property type="entry name" value="ADSL_C"/>
    <property type="match status" value="1"/>
</dbReference>
<keyword evidence="5" id="KW-1185">Reference proteome</keyword>
<gene>
    <name evidence="4" type="ORF">NL394_22120</name>
</gene>
<dbReference type="PRINTS" id="PR00145">
    <property type="entry name" value="ARGSUCLYASE"/>
</dbReference>
<sequence>MTSTPFSLLMHLVGDERQAELFSPAESVESWLAAERALALAQAELGIIAHDDAQAIAKAAVPANVDAERLWGSARNVGYPILGIVREIAAALPDGANGRVHYGATTQDIMDTGLALQLKRSMKLLDEELGQVGDRLAEQVATHSDTIMAGRTHAQQAVPTTFGATLASLLGQFTRQRERLVQALPRIAVVSMFGAGGTSAAYGAQSVALRARVAELLGLENTDVPWHVDRDGLAEFGWLCVTITATCAKLARNIVDLSRTEIAEVFEPYSPHRGASSTMPQKVNPISSELIIGLSGTAGALASSLARIQEAGHERSAGEWQIEWQVIPQLASLAGSALRETFVIVDGMRVDAERMRRNMELDGGLVLAEAQMIQLAAEMGREEAHDLLYAASTRARETGSVLADSLRAVATEQGLDSLLPDNLVQAVDYLGEAGFICEAAVSKWRSGLPLSADCPPIADLAVTGDARQGDLA</sequence>
<protein>
    <submittedName>
        <fullName evidence="4">Adenylosuccinate lyase family protein</fullName>
    </submittedName>
</protein>
<keyword evidence="1 4" id="KW-0456">Lyase</keyword>
<comment type="similarity">
    <text evidence="2">Belongs to the class-II fumarase/aspartase family.</text>
</comment>
<dbReference type="PRINTS" id="PR00149">
    <property type="entry name" value="FUMRATELYASE"/>
</dbReference>
<dbReference type="AlphaFoldDB" id="A0AAX3EP75"/>
<keyword evidence="4" id="KW-0614">Plasmid</keyword>
<evidence type="ECO:0000313" key="4">
    <source>
        <dbReference type="EMBL" id="UYV99936.1"/>
    </source>
</evidence>
<dbReference type="Gene3D" id="1.20.200.10">
    <property type="entry name" value="Fumarase/aspartase (Central domain)"/>
    <property type="match status" value="1"/>
</dbReference>
<dbReference type="Pfam" id="PF00206">
    <property type="entry name" value="Lyase_1"/>
    <property type="match status" value="1"/>
</dbReference>
<dbReference type="GO" id="GO:0016829">
    <property type="term" value="F:lyase activity"/>
    <property type="evidence" value="ECO:0007669"/>
    <property type="project" value="UniProtKB-KW"/>
</dbReference>
<dbReference type="InterPro" id="IPR022761">
    <property type="entry name" value="Fumarate_lyase_N"/>
</dbReference>
<dbReference type="CDD" id="cd01597">
    <property type="entry name" value="pCLME"/>
    <property type="match status" value="1"/>
</dbReference>
<evidence type="ECO:0000313" key="5">
    <source>
        <dbReference type="Proteomes" id="UP001163293"/>
    </source>
</evidence>
<dbReference type="InterPro" id="IPR000362">
    <property type="entry name" value="Fumarate_lyase_fam"/>
</dbReference>
<organism evidence="4 5">
    <name type="scientific">Paenarthrobacter ureafaciens</name>
    <dbReference type="NCBI Taxonomy" id="37931"/>
    <lineage>
        <taxon>Bacteria</taxon>
        <taxon>Bacillati</taxon>
        <taxon>Actinomycetota</taxon>
        <taxon>Actinomycetes</taxon>
        <taxon>Micrococcales</taxon>
        <taxon>Micrococcaceae</taxon>
        <taxon>Paenarthrobacter</taxon>
    </lineage>
</organism>
<evidence type="ECO:0000259" key="3">
    <source>
        <dbReference type="SMART" id="SM00998"/>
    </source>
</evidence>
<dbReference type="InterPro" id="IPR008948">
    <property type="entry name" value="L-Aspartase-like"/>
</dbReference>
<dbReference type="Gene3D" id="1.10.40.30">
    <property type="entry name" value="Fumarase/aspartase (C-terminal domain)"/>
    <property type="match status" value="1"/>
</dbReference>
<dbReference type="RefSeq" id="WP_210730854.1">
    <property type="nucleotide sequence ID" value="NZ_CP101181.1"/>
</dbReference>
<geneLocation type="plasmid" evidence="4 5">
    <name>unnamed1</name>
</geneLocation>
<dbReference type="PANTHER" id="PTHR43172:SF2">
    <property type="entry name" value="ADENYLOSUCCINATE LYASE C-TERMINAL DOMAIN-CONTAINING PROTEIN"/>
    <property type="match status" value="1"/>
</dbReference>
<feature type="domain" description="Adenylosuccinate lyase C-terminal" evidence="3">
    <location>
        <begin position="363"/>
        <end position="441"/>
    </location>
</feature>
<dbReference type="EMBL" id="CP101186">
    <property type="protein sequence ID" value="UYV99936.1"/>
    <property type="molecule type" value="Genomic_DNA"/>
</dbReference>
<dbReference type="Proteomes" id="UP001163293">
    <property type="component" value="Plasmid unnamed1"/>
</dbReference>
<dbReference type="Pfam" id="PF10397">
    <property type="entry name" value="ADSL_C"/>
    <property type="match status" value="1"/>
</dbReference>
<evidence type="ECO:0000256" key="2">
    <source>
        <dbReference type="ARBA" id="ARBA00034772"/>
    </source>
</evidence>
<evidence type="ECO:0000256" key="1">
    <source>
        <dbReference type="ARBA" id="ARBA00023239"/>
    </source>
</evidence>
<reference evidence="4" key="1">
    <citation type="submission" date="2022-07" db="EMBL/GenBank/DDBJ databases">
        <authorList>
            <person name="Wu T."/>
        </authorList>
    </citation>
    <scope>NUCLEOTIDE SEQUENCE</scope>
    <source>
        <strain evidence="4">SD-1</strain>
        <plasmid evidence="4">unnamed1</plasmid>
    </source>
</reference>
<proteinExistence type="inferred from homology"/>
<dbReference type="InterPro" id="IPR019468">
    <property type="entry name" value="AdenyloSucc_lyase_C"/>
</dbReference>
<accession>A0AAX3EP75</accession>